<keyword evidence="3" id="KW-0450">Lipoyl</keyword>
<dbReference type="PROSITE" id="PS00189">
    <property type="entry name" value="LIPOYL"/>
    <property type="match status" value="1"/>
</dbReference>
<dbReference type="GO" id="GO:0005737">
    <property type="term" value="C:cytoplasm"/>
    <property type="evidence" value="ECO:0007669"/>
    <property type="project" value="TreeGrafter"/>
</dbReference>
<feature type="domain" description="Lipoyl-binding" evidence="5">
    <location>
        <begin position="1"/>
        <end position="75"/>
    </location>
</feature>
<dbReference type="SUPFAM" id="SSF51230">
    <property type="entry name" value="Single hybrid motif"/>
    <property type="match status" value="1"/>
</dbReference>
<dbReference type="InterPro" id="IPR000089">
    <property type="entry name" value="Biotin_lipoyl"/>
</dbReference>
<evidence type="ECO:0000256" key="3">
    <source>
        <dbReference type="ARBA" id="ARBA00022823"/>
    </source>
</evidence>
<evidence type="ECO:0000256" key="4">
    <source>
        <dbReference type="ARBA" id="ARBA00023315"/>
    </source>
</evidence>
<dbReference type="InterPro" id="IPR003016">
    <property type="entry name" value="2-oxoA_DH_lipoyl-BS"/>
</dbReference>
<name>A0A382DYB2_9ZZZZ</name>
<accession>A0A382DYB2</accession>
<sequence>MILGLPHVGESGVEGTIGKWLKQPGDKLTRFEPLVEVITDKVTMEVPSPVDGSLLKILAQEGETVPMGAAIAELESIDGSNGAAPTPASIP</sequence>
<dbReference type="Pfam" id="PF00364">
    <property type="entry name" value="Biotin_lipoyl"/>
    <property type="match status" value="1"/>
</dbReference>
<comment type="cofactor">
    <cofactor evidence="1">
        <name>(R)-lipoate</name>
        <dbReference type="ChEBI" id="CHEBI:83088"/>
    </cofactor>
</comment>
<dbReference type="GO" id="GO:0016407">
    <property type="term" value="F:acetyltransferase activity"/>
    <property type="evidence" value="ECO:0007669"/>
    <property type="project" value="TreeGrafter"/>
</dbReference>
<dbReference type="Gene3D" id="2.40.50.100">
    <property type="match status" value="1"/>
</dbReference>
<dbReference type="AlphaFoldDB" id="A0A382DYB2"/>
<gene>
    <name evidence="6" type="ORF">METZ01_LOCUS196360</name>
</gene>
<feature type="non-terminal residue" evidence="6">
    <location>
        <position position="91"/>
    </location>
</feature>
<reference evidence="6" key="1">
    <citation type="submission" date="2018-05" db="EMBL/GenBank/DDBJ databases">
        <authorList>
            <person name="Lanie J.A."/>
            <person name="Ng W.-L."/>
            <person name="Kazmierczak K.M."/>
            <person name="Andrzejewski T.M."/>
            <person name="Davidsen T.M."/>
            <person name="Wayne K.J."/>
            <person name="Tettelin H."/>
            <person name="Glass J.I."/>
            <person name="Rusch D."/>
            <person name="Podicherti R."/>
            <person name="Tsui H.-C.T."/>
            <person name="Winkler M.E."/>
        </authorList>
    </citation>
    <scope>NUCLEOTIDE SEQUENCE</scope>
</reference>
<dbReference type="InterPro" id="IPR050743">
    <property type="entry name" value="2-oxoacid_DH_E2_comp"/>
</dbReference>
<dbReference type="InterPro" id="IPR011053">
    <property type="entry name" value="Single_hybrid_motif"/>
</dbReference>
<dbReference type="GO" id="GO:0031405">
    <property type="term" value="F:lipoic acid binding"/>
    <property type="evidence" value="ECO:0007669"/>
    <property type="project" value="TreeGrafter"/>
</dbReference>
<dbReference type="PANTHER" id="PTHR43178:SF5">
    <property type="entry name" value="LIPOAMIDE ACYLTRANSFERASE COMPONENT OF BRANCHED-CHAIN ALPHA-KETO ACID DEHYDROGENASE COMPLEX, MITOCHONDRIAL"/>
    <property type="match status" value="1"/>
</dbReference>
<evidence type="ECO:0000256" key="1">
    <source>
        <dbReference type="ARBA" id="ARBA00001938"/>
    </source>
</evidence>
<dbReference type="PROSITE" id="PS50968">
    <property type="entry name" value="BIOTINYL_LIPOYL"/>
    <property type="match status" value="1"/>
</dbReference>
<protein>
    <recommendedName>
        <fullName evidence="5">Lipoyl-binding domain-containing protein</fullName>
    </recommendedName>
</protein>
<evidence type="ECO:0000256" key="2">
    <source>
        <dbReference type="ARBA" id="ARBA00022679"/>
    </source>
</evidence>
<evidence type="ECO:0000259" key="5">
    <source>
        <dbReference type="PROSITE" id="PS50968"/>
    </source>
</evidence>
<proteinExistence type="predicted"/>
<keyword evidence="2" id="KW-0808">Transferase</keyword>
<evidence type="ECO:0000313" key="6">
    <source>
        <dbReference type="EMBL" id="SVB43506.1"/>
    </source>
</evidence>
<dbReference type="EMBL" id="UINC01041772">
    <property type="protein sequence ID" value="SVB43506.1"/>
    <property type="molecule type" value="Genomic_DNA"/>
</dbReference>
<organism evidence="6">
    <name type="scientific">marine metagenome</name>
    <dbReference type="NCBI Taxonomy" id="408172"/>
    <lineage>
        <taxon>unclassified sequences</taxon>
        <taxon>metagenomes</taxon>
        <taxon>ecological metagenomes</taxon>
    </lineage>
</organism>
<dbReference type="PANTHER" id="PTHR43178">
    <property type="entry name" value="DIHYDROLIPOAMIDE ACETYLTRANSFERASE COMPONENT OF PYRUVATE DEHYDROGENASE COMPLEX"/>
    <property type="match status" value="1"/>
</dbReference>
<keyword evidence="4" id="KW-0012">Acyltransferase</keyword>
<dbReference type="CDD" id="cd06849">
    <property type="entry name" value="lipoyl_domain"/>
    <property type="match status" value="1"/>
</dbReference>